<dbReference type="SMART" id="SM00852">
    <property type="entry name" value="MoCF_biosynth"/>
    <property type="match status" value="1"/>
</dbReference>
<dbReference type="Pfam" id="PF03454">
    <property type="entry name" value="MoeA_C"/>
    <property type="match status" value="1"/>
</dbReference>
<dbReference type="PANTHER" id="PTHR10192:SF5">
    <property type="entry name" value="GEPHYRIN"/>
    <property type="match status" value="1"/>
</dbReference>
<dbReference type="InterPro" id="IPR001453">
    <property type="entry name" value="MoaB/Mog_dom"/>
</dbReference>
<keyword evidence="6" id="KW-0460">Magnesium</keyword>
<dbReference type="PANTHER" id="PTHR10192">
    <property type="entry name" value="MOLYBDOPTERIN BIOSYNTHESIS PROTEIN"/>
    <property type="match status" value="1"/>
</dbReference>
<dbReference type="SUPFAM" id="SSF63867">
    <property type="entry name" value="MoeA C-terminal domain-like"/>
    <property type="match status" value="1"/>
</dbReference>
<dbReference type="Gene3D" id="2.170.190.11">
    <property type="entry name" value="Molybdopterin biosynthesis moea protein, domain 3"/>
    <property type="match status" value="1"/>
</dbReference>
<comment type="function">
    <text evidence="1 6">Catalyzes the insertion of molybdate into adenylated molybdopterin with the concomitant release of AMP.</text>
</comment>
<dbReference type="RefSeq" id="WP_220749467.1">
    <property type="nucleotide sequence ID" value="NZ_BPFH01000004.1"/>
</dbReference>
<evidence type="ECO:0000256" key="3">
    <source>
        <dbReference type="ARBA" id="ARBA00010763"/>
    </source>
</evidence>
<dbReference type="EC" id="2.10.1.1" evidence="6"/>
<comment type="pathway">
    <text evidence="2 6">Cofactor biosynthesis; molybdopterin biosynthesis.</text>
</comment>
<dbReference type="NCBIfam" id="TIGR00177">
    <property type="entry name" value="molyb_syn"/>
    <property type="match status" value="1"/>
</dbReference>
<dbReference type="EMBL" id="BPFH01000004">
    <property type="protein sequence ID" value="GIT95990.1"/>
    <property type="molecule type" value="Genomic_DNA"/>
</dbReference>
<reference evidence="8 9" key="1">
    <citation type="submission" date="2021-05" db="EMBL/GenBank/DDBJ databases">
        <title>Bacteria Genome sequencing.</title>
        <authorList>
            <person name="Takabe Y."/>
            <person name="Nakajima Y."/>
            <person name="Suzuki S."/>
            <person name="Shiozaki T."/>
        </authorList>
    </citation>
    <scope>NUCLEOTIDE SEQUENCE [LARGE SCALE GENOMIC DNA]</scope>
    <source>
        <strain evidence="8 9">AI_62</strain>
    </source>
</reference>
<dbReference type="InterPro" id="IPR036688">
    <property type="entry name" value="MoeA_C_domain_IV_sf"/>
</dbReference>
<dbReference type="Gene3D" id="2.40.340.10">
    <property type="entry name" value="MoeA, C-terminal, domain IV"/>
    <property type="match status" value="1"/>
</dbReference>
<evidence type="ECO:0000256" key="5">
    <source>
        <dbReference type="ARBA" id="ARBA00047317"/>
    </source>
</evidence>
<evidence type="ECO:0000256" key="2">
    <source>
        <dbReference type="ARBA" id="ARBA00005046"/>
    </source>
</evidence>
<evidence type="ECO:0000256" key="6">
    <source>
        <dbReference type="RuleBase" id="RU365090"/>
    </source>
</evidence>
<dbReference type="InterPro" id="IPR005110">
    <property type="entry name" value="MoeA_linker/N"/>
</dbReference>
<dbReference type="Gene3D" id="3.40.980.10">
    <property type="entry name" value="MoaB/Mog-like domain"/>
    <property type="match status" value="1"/>
</dbReference>
<evidence type="ECO:0000256" key="1">
    <source>
        <dbReference type="ARBA" id="ARBA00002901"/>
    </source>
</evidence>
<comment type="catalytic activity">
    <reaction evidence="5">
        <text>adenylyl-molybdopterin + molybdate = Mo-molybdopterin + AMP + H(+)</text>
        <dbReference type="Rhea" id="RHEA:35047"/>
        <dbReference type="ChEBI" id="CHEBI:15378"/>
        <dbReference type="ChEBI" id="CHEBI:36264"/>
        <dbReference type="ChEBI" id="CHEBI:62727"/>
        <dbReference type="ChEBI" id="CHEBI:71302"/>
        <dbReference type="ChEBI" id="CHEBI:456215"/>
        <dbReference type="EC" id="2.10.1.1"/>
    </reaction>
</comment>
<keyword evidence="6" id="KW-0500">Molybdenum</keyword>
<evidence type="ECO:0000256" key="4">
    <source>
        <dbReference type="ARBA" id="ARBA00023150"/>
    </source>
</evidence>
<accession>A0ABQ4NNJ6</accession>
<dbReference type="CDD" id="cd00887">
    <property type="entry name" value="MoeA"/>
    <property type="match status" value="1"/>
</dbReference>
<dbReference type="NCBIfam" id="NF045515">
    <property type="entry name" value="Glp_gephyrin"/>
    <property type="match status" value="1"/>
</dbReference>
<dbReference type="InterPro" id="IPR036135">
    <property type="entry name" value="MoeA_linker/N_sf"/>
</dbReference>
<feature type="domain" description="MoaB/Mog" evidence="7">
    <location>
        <begin position="173"/>
        <end position="310"/>
    </location>
</feature>
<proteinExistence type="inferred from homology"/>
<keyword evidence="4 6" id="KW-0501">Molybdenum cofactor biosynthesis</keyword>
<dbReference type="SUPFAM" id="SSF63882">
    <property type="entry name" value="MoeA N-terminal region -like"/>
    <property type="match status" value="1"/>
</dbReference>
<dbReference type="Pfam" id="PF00994">
    <property type="entry name" value="MoCF_biosynth"/>
    <property type="match status" value="1"/>
</dbReference>
<comment type="similarity">
    <text evidence="3 6">Belongs to the MoeA family.</text>
</comment>
<organism evidence="8 9">
    <name type="scientific">Jannaschia pagri</name>
    <dbReference type="NCBI Taxonomy" id="2829797"/>
    <lineage>
        <taxon>Bacteria</taxon>
        <taxon>Pseudomonadati</taxon>
        <taxon>Pseudomonadota</taxon>
        <taxon>Alphaproteobacteria</taxon>
        <taxon>Rhodobacterales</taxon>
        <taxon>Roseobacteraceae</taxon>
        <taxon>Jannaschia</taxon>
    </lineage>
</organism>
<evidence type="ECO:0000313" key="8">
    <source>
        <dbReference type="EMBL" id="GIT95990.1"/>
    </source>
</evidence>
<name>A0ABQ4NNJ6_9RHOB</name>
<keyword evidence="9" id="KW-1185">Reference proteome</keyword>
<protein>
    <recommendedName>
        <fullName evidence="6">Molybdopterin molybdenumtransferase</fullName>
        <ecNumber evidence="6">2.10.1.1</ecNumber>
    </recommendedName>
</protein>
<dbReference type="SUPFAM" id="SSF53218">
    <property type="entry name" value="Molybdenum cofactor biosynthesis proteins"/>
    <property type="match status" value="1"/>
</dbReference>
<comment type="caution">
    <text evidence="8">The sequence shown here is derived from an EMBL/GenBank/DDBJ whole genome shotgun (WGS) entry which is preliminary data.</text>
</comment>
<dbReference type="Gene3D" id="3.90.105.10">
    <property type="entry name" value="Molybdopterin biosynthesis moea protein, domain 2"/>
    <property type="match status" value="1"/>
</dbReference>
<dbReference type="Pfam" id="PF03453">
    <property type="entry name" value="MoeA_N"/>
    <property type="match status" value="1"/>
</dbReference>
<evidence type="ECO:0000259" key="7">
    <source>
        <dbReference type="SMART" id="SM00852"/>
    </source>
</evidence>
<keyword evidence="6" id="KW-0808">Transferase</keyword>
<dbReference type="InterPro" id="IPR036425">
    <property type="entry name" value="MoaB/Mog-like_dom_sf"/>
</dbReference>
<dbReference type="InterPro" id="IPR005111">
    <property type="entry name" value="MoeA_C_domain_IV"/>
</dbReference>
<keyword evidence="6" id="KW-0479">Metal-binding</keyword>
<gene>
    <name evidence="8" type="ORF">JANAI62_26130</name>
</gene>
<sequence>MISVAEAQALLLSLVKPLDGETVPLRQAVGRMLMGAVTALDPIPPFSASAMDGYAVARVDVAPGDRFTVVGESAAGHPYAGTISGDQAVRIFTGATLPNGGQRIIIQEDVVRQRDGLVIRPELGDGLHIRPAAGDMAMGDRHVSNDPLGPRDIALIAAMGHGQVAVRRKPRVAILMTGDELRPPGEPLAPGQIRASNGYGIAAELELAGADVRLLPIAQDTAESLSAALGLIGDADLLITIGGASVGDHDLVAPALTQAGMDMAFHKVAMRPGKPLMAGKLGNTAVVGLPGNPVSAMVCTTIFILPMVRKMLGQCSDIPLETRRLVAPLPPNGPRQHYMRAMLIGDDRVEVAERQDSSLLSVLTQSDALVIRPPSDGACVLDQEVSVMPLTR</sequence>
<comment type="cofactor">
    <cofactor evidence="6">
        <name>Mg(2+)</name>
        <dbReference type="ChEBI" id="CHEBI:18420"/>
    </cofactor>
</comment>
<dbReference type="Proteomes" id="UP000786693">
    <property type="component" value="Unassembled WGS sequence"/>
</dbReference>
<evidence type="ECO:0000313" key="9">
    <source>
        <dbReference type="Proteomes" id="UP000786693"/>
    </source>
</evidence>
<dbReference type="InterPro" id="IPR038987">
    <property type="entry name" value="MoeA-like"/>
</dbReference>